<name>A0A7X1E8S8_9BACT</name>
<dbReference type="SUPFAM" id="SSF52172">
    <property type="entry name" value="CheY-like"/>
    <property type="match status" value="1"/>
</dbReference>
<dbReference type="Pfam" id="PF00072">
    <property type="entry name" value="Response_reg"/>
    <property type="match status" value="1"/>
</dbReference>
<feature type="domain" description="Response regulatory" evidence="5">
    <location>
        <begin position="8"/>
        <end position="124"/>
    </location>
</feature>
<evidence type="ECO:0000259" key="5">
    <source>
        <dbReference type="PROSITE" id="PS50110"/>
    </source>
</evidence>
<dbReference type="GO" id="GO:0006355">
    <property type="term" value="P:regulation of DNA-templated transcription"/>
    <property type="evidence" value="ECO:0007669"/>
    <property type="project" value="InterPro"/>
</dbReference>
<evidence type="ECO:0000256" key="3">
    <source>
        <dbReference type="PROSITE-ProRule" id="PRU00169"/>
    </source>
</evidence>
<dbReference type="CDD" id="cd17535">
    <property type="entry name" value="REC_NarL-like"/>
    <property type="match status" value="1"/>
</dbReference>
<reference evidence="6 7" key="1">
    <citation type="submission" date="2020-07" db="EMBL/GenBank/DDBJ databases">
        <authorList>
            <person name="Feng X."/>
        </authorList>
    </citation>
    <scope>NUCLEOTIDE SEQUENCE [LARGE SCALE GENOMIC DNA]</scope>
    <source>
        <strain evidence="6 7">JCM23202</strain>
    </source>
</reference>
<feature type="domain" description="HTH luxR-type" evidence="4">
    <location>
        <begin position="140"/>
        <end position="205"/>
    </location>
</feature>
<dbReference type="PROSITE" id="PS50043">
    <property type="entry name" value="HTH_LUXR_2"/>
    <property type="match status" value="1"/>
</dbReference>
<evidence type="ECO:0000256" key="1">
    <source>
        <dbReference type="ARBA" id="ARBA00022553"/>
    </source>
</evidence>
<dbReference type="AlphaFoldDB" id="A0A7X1E8S8"/>
<dbReference type="Proteomes" id="UP000526501">
    <property type="component" value="Unassembled WGS sequence"/>
</dbReference>
<dbReference type="PROSITE" id="PS00622">
    <property type="entry name" value="HTH_LUXR_1"/>
    <property type="match status" value="1"/>
</dbReference>
<evidence type="ECO:0000256" key="2">
    <source>
        <dbReference type="ARBA" id="ARBA00023125"/>
    </source>
</evidence>
<dbReference type="PANTHER" id="PTHR43214:SF43">
    <property type="entry name" value="TWO-COMPONENT RESPONSE REGULATOR"/>
    <property type="match status" value="1"/>
</dbReference>
<dbReference type="PROSITE" id="PS50110">
    <property type="entry name" value="RESPONSE_REGULATORY"/>
    <property type="match status" value="1"/>
</dbReference>
<evidence type="ECO:0000313" key="6">
    <source>
        <dbReference type="EMBL" id="MBC2607085.1"/>
    </source>
</evidence>
<gene>
    <name evidence="6" type="ORF">H5P27_13610</name>
</gene>
<feature type="modified residue" description="4-aspartylphosphate" evidence="3">
    <location>
        <position position="59"/>
    </location>
</feature>
<dbReference type="Gene3D" id="3.40.50.2300">
    <property type="match status" value="1"/>
</dbReference>
<dbReference type="InterPro" id="IPR000792">
    <property type="entry name" value="Tscrpt_reg_LuxR_C"/>
</dbReference>
<dbReference type="InterPro" id="IPR039420">
    <property type="entry name" value="WalR-like"/>
</dbReference>
<proteinExistence type="predicted"/>
<dbReference type="InterPro" id="IPR058245">
    <property type="entry name" value="NreC/VraR/RcsB-like_REC"/>
</dbReference>
<dbReference type="GO" id="GO:0000160">
    <property type="term" value="P:phosphorelay signal transduction system"/>
    <property type="evidence" value="ECO:0007669"/>
    <property type="project" value="InterPro"/>
</dbReference>
<keyword evidence="1 3" id="KW-0597">Phosphoprotein</keyword>
<keyword evidence="7" id="KW-1185">Reference proteome</keyword>
<dbReference type="InterPro" id="IPR011006">
    <property type="entry name" value="CheY-like_superfamily"/>
</dbReference>
<dbReference type="RefSeq" id="WP_185660948.1">
    <property type="nucleotide sequence ID" value="NZ_CAWPOO010000012.1"/>
</dbReference>
<dbReference type="Pfam" id="PF00196">
    <property type="entry name" value="GerE"/>
    <property type="match status" value="1"/>
</dbReference>
<accession>A0A7X1E8S8</accession>
<dbReference type="PRINTS" id="PR00038">
    <property type="entry name" value="HTHLUXR"/>
</dbReference>
<dbReference type="SUPFAM" id="SSF46894">
    <property type="entry name" value="C-terminal effector domain of the bipartite response regulators"/>
    <property type="match status" value="1"/>
</dbReference>
<organism evidence="6 7">
    <name type="scientific">Pelagicoccus albus</name>
    <dbReference type="NCBI Taxonomy" id="415222"/>
    <lineage>
        <taxon>Bacteria</taxon>
        <taxon>Pseudomonadati</taxon>
        <taxon>Verrucomicrobiota</taxon>
        <taxon>Opitutia</taxon>
        <taxon>Puniceicoccales</taxon>
        <taxon>Pelagicoccaceae</taxon>
        <taxon>Pelagicoccus</taxon>
    </lineage>
</organism>
<sequence>MHADEKIRILVADDHYIVRTGLVSLIGTAGDMLVVCQANSGKSAIEQSRAHQPDIALLDLRMPEGGGAPTIKAIKSEFPDCGIIVFSAFNGDEDIFRAFDAGANGYILKSSIGDDLLDAIREVYAGRKWIPRDVSSRLAIRKTHETLTPREIEVLSEIAHGKSNKEIASQLQISDYTVKDHIKNILGKMQVAARTEAVTVAIQRGIIEI</sequence>
<dbReference type="InterPro" id="IPR016032">
    <property type="entry name" value="Sig_transdc_resp-reg_C-effctor"/>
</dbReference>
<dbReference type="PANTHER" id="PTHR43214">
    <property type="entry name" value="TWO-COMPONENT RESPONSE REGULATOR"/>
    <property type="match status" value="1"/>
</dbReference>
<comment type="caution">
    <text evidence="6">The sequence shown here is derived from an EMBL/GenBank/DDBJ whole genome shotgun (WGS) entry which is preliminary data.</text>
</comment>
<evidence type="ECO:0000259" key="4">
    <source>
        <dbReference type="PROSITE" id="PS50043"/>
    </source>
</evidence>
<dbReference type="GO" id="GO:0003677">
    <property type="term" value="F:DNA binding"/>
    <property type="evidence" value="ECO:0007669"/>
    <property type="project" value="UniProtKB-KW"/>
</dbReference>
<dbReference type="InterPro" id="IPR001789">
    <property type="entry name" value="Sig_transdc_resp-reg_receiver"/>
</dbReference>
<evidence type="ECO:0000313" key="7">
    <source>
        <dbReference type="Proteomes" id="UP000526501"/>
    </source>
</evidence>
<dbReference type="CDD" id="cd06170">
    <property type="entry name" value="LuxR_C_like"/>
    <property type="match status" value="1"/>
</dbReference>
<dbReference type="SMART" id="SM00448">
    <property type="entry name" value="REC"/>
    <property type="match status" value="1"/>
</dbReference>
<dbReference type="SMART" id="SM00421">
    <property type="entry name" value="HTH_LUXR"/>
    <property type="match status" value="1"/>
</dbReference>
<keyword evidence="2" id="KW-0238">DNA-binding</keyword>
<protein>
    <submittedName>
        <fullName evidence="6">Response regulator transcription factor</fullName>
    </submittedName>
</protein>
<dbReference type="EMBL" id="JACHVC010000012">
    <property type="protein sequence ID" value="MBC2607085.1"/>
    <property type="molecule type" value="Genomic_DNA"/>
</dbReference>